<name>A0ABS2PMY3_9STRE</name>
<organism evidence="5 6">
    <name type="scientific">Streptococcus saliviloxodontae</name>
    <dbReference type="NCBI Taxonomy" id="1349416"/>
    <lineage>
        <taxon>Bacteria</taxon>
        <taxon>Bacillati</taxon>
        <taxon>Bacillota</taxon>
        <taxon>Bacilli</taxon>
        <taxon>Lactobacillales</taxon>
        <taxon>Streptococcaceae</taxon>
        <taxon>Streptococcus</taxon>
    </lineage>
</organism>
<accession>A0ABS2PMY3</accession>
<evidence type="ECO:0000256" key="4">
    <source>
        <dbReference type="HAMAP-Rule" id="MF_01473"/>
    </source>
</evidence>
<dbReference type="EMBL" id="JAFBEI010000017">
    <property type="protein sequence ID" value="MBM7636163.1"/>
    <property type="molecule type" value="Genomic_DNA"/>
</dbReference>
<comment type="caution">
    <text evidence="5">The sequence shown here is derived from an EMBL/GenBank/DDBJ whole genome shotgun (WGS) entry which is preliminary data.</text>
</comment>
<evidence type="ECO:0000256" key="3">
    <source>
        <dbReference type="ARBA" id="ARBA00023136"/>
    </source>
</evidence>
<proteinExistence type="inferred from homology"/>
<dbReference type="NCBIfam" id="TIGR02919">
    <property type="entry name" value="accessory Sec system glycosylation chaperone GtfB"/>
    <property type="match status" value="1"/>
</dbReference>
<sequence length="437" mass="50811">MIRLFEWLNQETLDLHYSLETAGLSGTTVLLNDDGCLPEGVTSPYSYFCGMSVGQGKARYFNQIRVPDYWQITGNNTKGEIWNKSDKMADIFYHEPSHLRFVKTVDWLDKKGQVRLSEHYNQSGWVFAKTYFDDKQQGLFKTYLTQAQEEVLIENLRTGAILLNWKDKVHHFTKKLDFILFYLKESGLDLSAIWYNSLAMPFMISYYLDLPGDDILFWQETIGEDVPGNMRIILSGRTHRSKRVIVQDKATYDKMQLLLSEEEKKRVSYLGYLYPEKSENSGQQKILTLTNSDQLEHLEFLVTSLPNYQFHIGALTEMSPYLMGFAQYDNVHLYPNIAQDQVRRLFETCSIYLDINHGSEILSAVRQAFEYNQLVLAFDKTSHNPQLTLADNCFQSDKPEQLVQYLSEISHIQDLVKQQRQGLGQDNPENYRRLLGD</sequence>
<evidence type="ECO:0000313" key="6">
    <source>
        <dbReference type="Proteomes" id="UP000809081"/>
    </source>
</evidence>
<comment type="subunit">
    <text evidence="4">Forms a heterotetramer with 2 subunits each of GtfA and GtfB. Part of the accessory SecA2/SecY2 protein translocation apparatus.</text>
</comment>
<gene>
    <name evidence="4" type="primary">gtfB</name>
    <name evidence="5" type="ORF">JOC31_000982</name>
</gene>
<keyword evidence="6" id="KW-1185">Reference proteome</keyword>
<comment type="subcellular location">
    <subcellularLocation>
        <location evidence="4">Cell membrane</location>
        <topology evidence="4">Peripheral membrane protein</topology>
    </subcellularLocation>
</comment>
<evidence type="ECO:0000256" key="2">
    <source>
        <dbReference type="ARBA" id="ARBA00022475"/>
    </source>
</evidence>
<evidence type="ECO:0000256" key="1">
    <source>
        <dbReference type="ARBA" id="ARBA00004922"/>
    </source>
</evidence>
<comment type="similarity">
    <text evidence="4">Belongs to the GtfB family.</text>
</comment>
<dbReference type="Proteomes" id="UP000809081">
    <property type="component" value="Unassembled WGS sequence"/>
</dbReference>
<protein>
    <recommendedName>
        <fullName evidence="4">UDP-N-acetylglucosamine--peptide N-acetylglucosaminyltransferase stabilizing protein GtfB</fullName>
    </recommendedName>
    <alternativeName>
        <fullName evidence="4">Glycosyltransferase stabilizing protein GtfB</fullName>
    </alternativeName>
</protein>
<dbReference type="HAMAP" id="MF_01473">
    <property type="entry name" value="GtfB"/>
    <property type="match status" value="1"/>
</dbReference>
<keyword evidence="2 4" id="KW-1003">Cell membrane</keyword>
<comment type="pathway">
    <text evidence="1 4">Protein modification; protein glycosylation.</text>
</comment>
<evidence type="ECO:0000313" key="5">
    <source>
        <dbReference type="EMBL" id="MBM7636163.1"/>
    </source>
</evidence>
<reference evidence="5 6" key="1">
    <citation type="submission" date="2021-01" db="EMBL/GenBank/DDBJ databases">
        <title>Genomic Encyclopedia of Type Strains, Phase IV (KMG-IV): sequencing the most valuable type-strain genomes for metagenomic binning, comparative biology and taxonomic classification.</title>
        <authorList>
            <person name="Goeker M."/>
        </authorList>
    </citation>
    <scope>NUCLEOTIDE SEQUENCE [LARGE SCALE GENOMIC DNA]</scope>
    <source>
        <strain evidence="5 6">DSM 27513</strain>
    </source>
</reference>
<dbReference type="RefSeq" id="WP_205017056.1">
    <property type="nucleotide sequence ID" value="NZ_JAFBEI010000017.1"/>
</dbReference>
<keyword evidence="3 4" id="KW-0472">Membrane</keyword>
<comment type="function">
    <text evidence="4">Required for polymorphic O-glycosylation of the serine-rich repeat protein in this bacteria. A stabilizing protein that is part of the accessory SecA2/SecY2 system specifically required to export serine-rich repeat cell wall proteins usually encoded upstream in the same operon. The GtfA-GtfB complex adds GlcNAc from UDP-GlcNAc to the substrate protein, attaching the first sugar residue. Stabilizes the glycosylation activity of GtfA. Has no N-acetylglucosaminyl transferase activity on its own.</text>
</comment>
<dbReference type="InterPro" id="IPR014268">
    <property type="entry name" value="GtfB"/>
</dbReference>